<evidence type="ECO:0000256" key="6">
    <source>
        <dbReference type="ARBA" id="ARBA00017539"/>
    </source>
</evidence>
<evidence type="ECO:0000256" key="7">
    <source>
        <dbReference type="ARBA" id="ARBA00022631"/>
    </source>
</evidence>
<proteinExistence type="inferred from homology"/>
<comment type="function">
    <text evidence="2">Catalyzes the hydrolysis of 5-hydroxyisourate (HIU) to 2-oxo-4-hydroxy-4-carboxy-5-ureidoimidazoline (OHCU).</text>
</comment>
<evidence type="ECO:0000256" key="5">
    <source>
        <dbReference type="ARBA" id="ARBA00012609"/>
    </source>
</evidence>
<evidence type="ECO:0000256" key="8">
    <source>
        <dbReference type="ARBA" id="ARBA00022801"/>
    </source>
</evidence>
<feature type="domain" description="Transthyretin/hydroxyisourate hydrolase" evidence="11">
    <location>
        <begin position="4"/>
        <end position="116"/>
    </location>
</feature>
<dbReference type="RefSeq" id="WP_075766574.1">
    <property type="nucleotide sequence ID" value="NZ_MJIL01000087.1"/>
</dbReference>
<evidence type="ECO:0000256" key="1">
    <source>
        <dbReference type="ARBA" id="ARBA00001043"/>
    </source>
</evidence>
<dbReference type="InterPro" id="IPR014306">
    <property type="entry name" value="Hydroxyisourate_hydrolase"/>
</dbReference>
<evidence type="ECO:0000313" key="13">
    <source>
        <dbReference type="Proteomes" id="UP000186905"/>
    </source>
</evidence>
<comment type="subunit">
    <text evidence="4 10">Homotetramer.</text>
</comment>
<gene>
    <name evidence="12" type="ORF">BIT28_21500</name>
</gene>
<keyword evidence="13" id="KW-1185">Reference proteome</keyword>
<dbReference type="GO" id="GO:0033971">
    <property type="term" value="F:hydroxyisourate hydrolase activity"/>
    <property type="evidence" value="ECO:0007669"/>
    <property type="project" value="UniProtKB-EC"/>
</dbReference>
<name>A0A1Q9GGN0_9GAMM</name>
<comment type="catalytic activity">
    <reaction evidence="1 10">
        <text>5-hydroxyisourate + H2O = 5-hydroxy-2-oxo-4-ureido-2,5-dihydro-1H-imidazole-5-carboxylate + H(+)</text>
        <dbReference type="Rhea" id="RHEA:23736"/>
        <dbReference type="ChEBI" id="CHEBI:15377"/>
        <dbReference type="ChEBI" id="CHEBI:15378"/>
        <dbReference type="ChEBI" id="CHEBI:18072"/>
        <dbReference type="ChEBI" id="CHEBI:58639"/>
        <dbReference type="EC" id="3.5.2.17"/>
    </reaction>
</comment>
<dbReference type="CDD" id="cd05822">
    <property type="entry name" value="TLP_HIUase"/>
    <property type="match status" value="1"/>
</dbReference>
<dbReference type="OrthoDB" id="9792386at2"/>
<dbReference type="Pfam" id="PF00576">
    <property type="entry name" value="Transthyretin"/>
    <property type="match status" value="1"/>
</dbReference>
<dbReference type="Proteomes" id="UP000186905">
    <property type="component" value="Unassembled WGS sequence"/>
</dbReference>
<dbReference type="InterPro" id="IPR023418">
    <property type="entry name" value="Thyroxine_BS"/>
</dbReference>
<dbReference type="NCBIfam" id="TIGR02962">
    <property type="entry name" value="hdxy_isourate"/>
    <property type="match status" value="1"/>
</dbReference>
<evidence type="ECO:0000313" key="12">
    <source>
        <dbReference type="EMBL" id="OLQ73481.1"/>
    </source>
</evidence>
<feature type="binding site" evidence="9">
    <location>
        <position position="114"/>
    </location>
    <ligand>
        <name>substrate</name>
    </ligand>
</feature>
<comment type="caution">
    <text evidence="12">The sequence shown here is derived from an EMBL/GenBank/DDBJ whole genome shotgun (WGS) entry which is preliminary data.</text>
</comment>
<dbReference type="SUPFAM" id="SSF49472">
    <property type="entry name" value="Transthyretin (synonym: prealbumin)"/>
    <property type="match status" value="1"/>
</dbReference>
<keyword evidence="8 10" id="KW-0378">Hydrolase</keyword>
<dbReference type="GO" id="GO:0006144">
    <property type="term" value="P:purine nucleobase metabolic process"/>
    <property type="evidence" value="ECO:0007669"/>
    <property type="project" value="UniProtKB-KW"/>
</dbReference>
<evidence type="ECO:0000256" key="4">
    <source>
        <dbReference type="ARBA" id="ARBA00011881"/>
    </source>
</evidence>
<dbReference type="InterPro" id="IPR023416">
    <property type="entry name" value="Transthyretin/HIU_hydrolase_d"/>
</dbReference>
<dbReference type="AlphaFoldDB" id="A0A1Q9GGN0"/>
<dbReference type="FunFam" id="2.60.40.180:FF:000005">
    <property type="entry name" value="5-hydroxyisourate hydrolase"/>
    <property type="match status" value="1"/>
</dbReference>
<evidence type="ECO:0000256" key="3">
    <source>
        <dbReference type="ARBA" id="ARBA00009850"/>
    </source>
</evidence>
<sequence>MGRLTTHVLDTANGIPGAEIKVELYRIQDASLHWVKTVYTNADGRTDEAILDNESFSPGKYQLIFHTADYFKQQGVSLPDIPFLDDVVIRFGIADSSSHYHVPLLVSPYSFSTYRGS</sequence>
<reference evidence="12 13" key="1">
    <citation type="submission" date="2016-09" db="EMBL/GenBank/DDBJ databases">
        <title>Photobacterium proteolyticum sp. nov. a protease producing bacterium isolated from ocean sediments of Laizhou Bay.</title>
        <authorList>
            <person name="Li Y."/>
        </authorList>
    </citation>
    <scope>NUCLEOTIDE SEQUENCE [LARGE SCALE GENOMIC DNA]</scope>
    <source>
        <strain evidence="12 13">13-12</strain>
    </source>
</reference>
<feature type="binding site" evidence="9">
    <location>
        <position position="45"/>
    </location>
    <ligand>
        <name>substrate</name>
    </ligand>
</feature>
<evidence type="ECO:0000259" key="11">
    <source>
        <dbReference type="Pfam" id="PF00576"/>
    </source>
</evidence>
<keyword evidence="7 10" id="KW-0659">Purine metabolism</keyword>
<dbReference type="PRINTS" id="PR00189">
    <property type="entry name" value="TRNSTHYRETIN"/>
</dbReference>
<accession>A0A1Q9GGN0</accession>
<protein>
    <recommendedName>
        <fullName evidence="6 10">5-hydroxyisourate hydrolase</fullName>
        <shortName evidence="10">HIU hydrolase</shortName>
        <shortName evidence="10">HIUHase</shortName>
        <ecNumber evidence="5 10">3.5.2.17</ecNumber>
    </recommendedName>
</protein>
<dbReference type="PROSITE" id="PS00768">
    <property type="entry name" value="TRANSTHYRETIN_1"/>
    <property type="match status" value="1"/>
</dbReference>
<dbReference type="PANTHER" id="PTHR10395:SF7">
    <property type="entry name" value="5-HYDROXYISOURATE HYDROLASE"/>
    <property type="match status" value="1"/>
</dbReference>
<evidence type="ECO:0000256" key="9">
    <source>
        <dbReference type="PIRSR" id="PIRSR600895-51"/>
    </source>
</evidence>
<feature type="binding site" evidence="9">
    <location>
        <position position="7"/>
    </location>
    <ligand>
        <name>substrate</name>
    </ligand>
</feature>
<evidence type="ECO:0000256" key="2">
    <source>
        <dbReference type="ARBA" id="ARBA00002704"/>
    </source>
</evidence>
<comment type="similarity">
    <text evidence="3 10">Belongs to the transthyretin family. 5-hydroxyisourate hydrolase subfamily.</text>
</comment>
<dbReference type="PROSITE" id="PS00769">
    <property type="entry name" value="TRANSTHYRETIN_2"/>
    <property type="match status" value="1"/>
</dbReference>
<evidence type="ECO:0000256" key="10">
    <source>
        <dbReference type="RuleBase" id="RU361270"/>
    </source>
</evidence>
<dbReference type="InterPro" id="IPR000895">
    <property type="entry name" value="Transthyretin/HIU_hydrolase"/>
</dbReference>
<organism evidence="12 13">
    <name type="scientific">Photobacterium proteolyticum</name>
    <dbReference type="NCBI Taxonomy" id="1903952"/>
    <lineage>
        <taxon>Bacteria</taxon>
        <taxon>Pseudomonadati</taxon>
        <taxon>Pseudomonadota</taxon>
        <taxon>Gammaproteobacteria</taxon>
        <taxon>Vibrionales</taxon>
        <taxon>Vibrionaceae</taxon>
        <taxon>Photobacterium</taxon>
    </lineage>
</organism>
<dbReference type="STRING" id="1903952.BIT28_21500"/>
<dbReference type="PANTHER" id="PTHR10395">
    <property type="entry name" value="URICASE AND TRANSTHYRETIN-RELATED"/>
    <property type="match status" value="1"/>
</dbReference>
<dbReference type="EC" id="3.5.2.17" evidence="5 10"/>
<dbReference type="InterPro" id="IPR023419">
    <property type="entry name" value="Transthyretin_CS"/>
</dbReference>
<dbReference type="Gene3D" id="2.60.40.180">
    <property type="entry name" value="Transthyretin/hydroxyisourate hydrolase domain"/>
    <property type="match status" value="1"/>
</dbReference>
<dbReference type="EMBL" id="MJIL01000087">
    <property type="protein sequence ID" value="OLQ73481.1"/>
    <property type="molecule type" value="Genomic_DNA"/>
</dbReference>
<dbReference type="InterPro" id="IPR036817">
    <property type="entry name" value="Transthyretin/HIU_hydrolase_sf"/>
</dbReference>